<dbReference type="Gene3D" id="1.20.1070.10">
    <property type="entry name" value="Rhodopsin 7-helix transmembrane proteins"/>
    <property type="match status" value="1"/>
</dbReference>
<evidence type="ECO:0000256" key="6">
    <source>
        <dbReference type="ARBA" id="ARBA00022692"/>
    </source>
</evidence>
<keyword evidence="12 13" id="KW-0807">Transducer</keyword>
<keyword evidence="5 13" id="KW-0589">Pheromone response</keyword>
<keyword evidence="15" id="KW-1185">Reference proteome</keyword>
<evidence type="ECO:0000256" key="4">
    <source>
        <dbReference type="ARBA" id="ARBA00022475"/>
    </source>
</evidence>
<dbReference type="GO" id="GO:0016503">
    <property type="term" value="F:pheromone receptor activity"/>
    <property type="evidence" value="ECO:0007669"/>
    <property type="project" value="InterPro"/>
</dbReference>
<dbReference type="FunFam" id="1.20.1070.10:FF:000033">
    <property type="entry name" value="Vomeronasal type-1 receptor"/>
    <property type="match status" value="1"/>
</dbReference>
<feature type="transmembrane region" description="Helical" evidence="13">
    <location>
        <begin position="256"/>
        <end position="276"/>
    </location>
</feature>
<dbReference type="Ensembl" id="ENSCAFT00020027871.1">
    <property type="protein sequence ID" value="ENSCAFP00020024134.1"/>
    <property type="gene ID" value="ENSCAFG00020018991.1"/>
</dbReference>
<evidence type="ECO:0000313" key="15">
    <source>
        <dbReference type="Proteomes" id="UP000694391"/>
    </source>
</evidence>
<feature type="transmembrane region" description="Helical" evidence="13">
    <location>
        <begin position="188"/>
        <end position="215"/>
    </location>
</feature>
<dbReference type="SUPFAM" id="SSF81321">
    <property type="entry name" value="Family A G protein-coupled receptor-like"/>
    <property type="match status" value="1"/>
</dbReference>
<keyword evidence="8 13" id="KW-0297">G-protein coupled receptor</keyword>
<protein>
    <recommendedName>
        <fullName evidence="13">Vomeronasal type-1 receptor</fullName>
    </recommendedName>
</protein>
<comment type="subcellular location">
    <subcellularLocation>
        <location evidence="2 13">Cell membrane</location>
        <topology evidence="2 13">Multi-pass membrane protein</topology>
    </subcellularLocation>
</comment>
<evidence type="ECO:0000256" key="12">
    <source>
        <dbReference type="ARBA" id="ARBA00023224"/>
    </source>
</evidence>
<evidence type="ECO:0000256" key="13">
    <source>
        <dbReference type="RuleBase" id="RU364061"/>
    </source>
</evidence>
<dbReference type="PANTHER" id="PTHR24062">
    <property type="entry name" value="VOMERONASAL TYPE-1 RECEPTOR"/>
    <property type="match status" value="1"/>
</dbReference>
<comment type="similarity">
    <text evidence="3 13">Belongs to the G-protein coupled receptor 1 family.</text>
</comment>
<dbReference type="Pfam" id="PF03402">
    <property type="entry name" value="V1R"/>
    <property type="match status" value="1"/>
</dbReference>
<comment type="function">
    <text evidence="1">Putative pheromone receptor.</text>
</comment>
<keyword evidence="9 13" id="KW-0472">Membrane</keyword>
<dbReference type="AlphaFoldDB" id="A0A8C0R3S8"/>
<evidence type="ECO:0000256" key="2">
    <source>
        <dbReference type="ARBA" id="ARBA00004651"/>
    </source>
</evidence>
<sequence length="303" mass="34795">LDLPQSLMVSSAIKIIFTETDLLKTDDGWHPGEFLSYCHYILLSFTDYNLRSTDFIHKHLTVANFLALLCEGVPRPWQHLGGNSCSDFECKLLLFLHRVGRGVSISSTCILSIYQAITISPRTWWAELKVKAPKYIVPSIFLCWMLQMLVNVIFPMYVTGTLSTKNITNEKNFGYCSSVRHDKTTDSWHAALLSFPDILCLRLMLWASCCMVFILYRHKKQNHQNHLFLLSTFVCFYTLSSIFQVVLALFDNPNWILMNITAVMTVCFPTVGPFLLMSHDSKVPRLCFAWTGDTKSPHLMRNM</sequence>
<reference evidence="14" key="2">
    <citation type="submission" date="2025-09" db="UniProtKB">
        <authorList>
            <consortium name="Ensembl"/>
        </authorList>
    </citation>
    <scope>IDENTIFICATION</scope>
</reference>
<evidence type="ECO:0000256" key="7">
    <source>
        <dbReference type="ARBA" id="ARBA00022989"/>
    </source>
</evidence>
<dbReference type="GeneTree" id="ENSGT00960000186612"/>
<dbReference type="GO" id="GO:0019236">
    <property type="term" value="P:response to pheromone"/>
    <property type="evidence" value="ECO:0007669"/>
    <property type="project" value="UniProtKB-KW"/>
</dbReference>
<feature type="transmembrane region" description="Helical" evidence="13">
    <location>
        <begin position="135"/>
        <end position="158"/>
    </location>
</feature>
<evidence type="ECO:0000256" key="1">
    <source>
        <dbReference type="ARBA" id="ARBA00003878"/>
    </source>
</evidence>
<organism evidence="14 15">
    <name type="scientific">Canis lupus dingo</name>
    <name type="common">dingo</name>
    <dbReference type="NCBI Taxonomy" id="286419"/>
    <lineage>
        <taxon>Eukaryota</taxon>
        <taxon>Metazoa</taxon>
        <taxon>Chordata</taxon>
        <taxon>Craniata</taxon>
        <taxon>Vertebrata</taxon>
        <taxon>Euteleostomi</taxon>
        <taxon>Mammalia</taxon>
        <taxon>Eutheria</taxon>
        <taxon>Laurasiatheria</taxon>
        <taxon>Carnivora</taxon>
        <taxon>Caniformia</taxon>
        <taxon>Canidae</taxon>
        <taxon>Canis</taxon>
    </lineage>
</organism>
<evidence type="ECO:0000256" key="5">
    <source>
        <dbReference type="ARBA" id="ARBA00022507"/>
    </source>
</evidence>
<name>A0A8C0R3S8_CANLU</name>
<dbReference type="InterPro" id="IPR004072">
    <property type="entry name" value="Vmron_rcpt_1"/>
</dbReference>
<keyword evidence="10 13" id="KW-0675">Receptor</keyword>
<dbReference type="Proteomes" id="UP000694391">
    <property type="component" value="Unplaced"/>
</dbReference>
<keyword evidence="6 13" id="KW-0812">Transmembrane</keyword>
<keyword evidence="7 13" id="KW-1133">Transmembrane helix</keyword>
<accession>A0A8C0R3S8</accession>
<dbReference type="GO" id="GO:0005886">
    <property type="term" value="C:plasma membrane"/>
    <property type="evidence" value="ECO:0007669"/>
    <property type="project" value="UniProtKB-SubCell"/>
</dbReference>
<reference evidence="14" key="1">
    <citation type="submission" date="2025-08" db="UniProtKB">
        <authorList>
            <consortium name="Ensembl"/>
        </authorList>
    </citation>
    <scope>IDENTIFICATION</scope>
</reference>
<evidence type="ECO:0000256" key="10">
    <source>
        <dbReference type="ARBA" id="ARBA00023170"/>
    </source>
</evidence>
<keyword evidence="11" id="KW-0325">Glycoprotein</keyword>
<evidence type="ECO:0000256" key="11">
    <source>
        <dbReference type="ARBA" id="ARBA00023180"/>
    </source>
</evidence>
<evidence type="ECO:0000313" key="14">
    <source>
        <dbReference type="Ensembl" id="ENSCAFP00020024134.1"/>
    </source>
</evidence>
<feature type="transmembrane region" description="Helical" evidence="13">
    <location>
        <begin position="227"/>
        <end position="250"/>
    </location>
</feature>
<evidence type="ECO:0000256" key="3">
    <source>
        <dbReference type="ARBA" id="ARBA00010663"/>
    </source>
</evidence>
<evidence type="ECO:0000256" key="8">
    <source>
        <dbReference type="ARBA" id="ARBA00023040"/>
    </source>
</evidence>
<evidence type="ECO:0000256" key="9">
    <source>
        <dbReference type="ARBA" id="ARBA00023136"/>
    </source>
</evidence>
<proteinExistence type="inferred from homology"/>
<keyword evidence="4 13" id="KW-1003">Cell membrane</keyword>
<comment type="caution">
    <text evidence="13">Lacks conserved residue(s) required for the propagation of feature annotation.</text>
</comment>